<accession>A0A382H286</accession>
<reference evidence="2" key="1">
    <citation type="submission" date="2018-05" db="EMBL/GenBank/DDBJ databases">
        <authorList>
            <person name="Lanie J.A."/>
            <person name="Ng W.-L."/>
            <person name="Kazmierczak K.M."/>
            <person name="Andrzejewski T.M."/>
            <person name="Davidsen T.M."/>
            <person name="Wayne K.J."/>
            <person name="Tettelin H."/>
            <person name="Glass J.I."/>
            <person name="Rusch D."/>
            <person name="Podicherti R."/>
            <person name="Tsui H.-C.T."/>
            <person name="Winkler M.E."/>
        </authorList>
    </citation>
    <scope>NUCLEOTIDE SEQUENCE</scope>
</reference>
<dbReference type="EMBL" id="UINC01058748">
    <property type="protein sequence ID" value="SVB81370.1"/>
    <property type="molecule type" value="Genomic_DNA"/>
</dbReference>
<dbReference type="InterPro" id="IPR013217">
    <property type="entry name" value="Methyltransf_12"/>
</dbReference>
<dbReference type="SUPFAM" id="SSF53335">
    <property type="entry name" value="S-adenosyl-L-methionine-dependent methyltransferases"/>
    <property type="match status" value="1"/>
</dbReference>
<dbReference type="AlphaFoldDB" id="A0A382H286"/>
<name>A0A382H286_9ZZZZ</name>
<proteinExistence type="predicted"/>
<gene>
    <name evidence="2" type="ORF">METZ01_LOCUS234224</name>
</gene>
<dbReference type="InterPro" id="IPR029063">
    <property type="entry name" value="SAM-dependent_MTases_sf"/>
</dbReference>
<organism evidence="2">
    <name type="scientific">marine metagenome</name>
    <dbReference type="NCBI Taxonomy" id="408172"/>
    <lineage>
        <taxon>unclassified sequences</taxon>
        <taxon>metagenomes</taxon>
        <taxon>ecological metagenomes</taxon>
    </lineage>
</organism>
<protein>
    <recommendedName>
        <fullName evidence="1">Methyltransferase type 12 domain-containing protein</fullName>
    </recommendedName>
</protein>
<feature type="domain" description="Methyltransferase type 12" evidence="1">
    <location>
        <begin position="92"/>
        <end position="178"/>
    </location>
</feature>
<evidence type="ECO:0000313" key="2">
    <source>
        <dbReference type="EMBL" id="SVB81370.1"/>
    </source>
</evidence>
<dbReference type="CDD" id="cd02440">
    <property type="entry name" value="AdoMet_MTases"/>
    <property type="match status" value="1"/>
</dbReference>
<evidence type="ECO:0000259" key="1">
    <source>
        <dbReference type="Pfam" id="PF08242"/>
    </source>
</evidence>
<sequence>MGLAISSRRLSLNRSELNIVSLSRRKSGAKNMVEHSSSFFQGWEDDEHVRLFDWFSYFPTPLFLKQFEYFNEVRLLKEYFQVNGAKEKSMFEVGCATGEVYRYLKRRQHDCQYRGFDISANAINAAKKKFPKGNFYCIEENTRQIFKEYGQADIVFSRDVVIHQTNVWGFLDSLIELTKGSLIMRMKTRDVGATCLDPELSCQAHYSKYWMPYVVINVDELCEYLAQKSDVKKVTILKSYGILGGQNGRFLPKELYFPEAGTAETSVCIEKGLRNGDKPEIVIRVQSDKMHWSLFDRAWLKLWLTYKMPPTADASKVS</sequence>
<dbReference type="Pfam" id="PF08242">
    <property type="entry name" value="Methyltransf_12"/>
    <property type="match status" value="1"/>
</dbReference>
<dbReference type="Gene3D" id="3.40.50.150">
    <property type="entry name" value="Vaccinia Virus protein VP39"/>
    <property type="match status" value="1"/>
</dbReference>